<gene>
    <name evidence="1" type="ORF">KGF57_001790</name>
</gene>
<dbReference type="AlphaFoldDB" id="A0AAD5FZL3"/>
<proteinExistence type="predicted"/>
<dbReference type="GeneID" id="76149849"/>
<keyword evidence="2" id="KW-1185">Reference proteome</keyword>
<dbReference type="Proteomes" id="UP001204833">
    <property type="component" value="Unassembled WGS sequence"/>
</dbReference>
<accession>A0AAD5FZL3</accession>
<sequence>MGSSEDDEALKILASIRIKKSIDDLQLQYLSQGGETGYSERVIRDVLSIVFELDRRAVPDTVKLLLIKRCFIPSCEVPIQVLLNIFGNLGSTQYRIHRTKDVPPKKISIALQVELLNRITEKFESFSPAFQAYSSILLPMLTKLMSYEVLRFHISSILRLVMFQNLPQYMCCRNMHRRKETFALRNWEHNWIKDLHIKFPEDPNLRMLVDVLGTVIVSDPITLEPNTSIFTSDWRDSWIQNPSDDKFKRQKTGLTSVFDRRGIIKDEMDSIKASNVEQDTRRKNMLAIQLCTNKVTVAEADEYLKIVSFQSRAFHKDWIITALWHFRRFKNDNLSLEHINKLLLKSDSGSEWREMLCQRVAFMPLLNASGGELRSMIMNDKKKLSEYYPQNVLLYSSLCEKYIIGLLRSIEVNVMHNFKLLNEIAPMLFELTQFCPKARATVARIILSLYRRGRVADGSHTAIFTLPRSIVYFMLLQGDLNLLDEVCLHIAEEKSFRYEDDKSRRMQNSFTMEIVNLIWRGRFLSLDSRRDSPHKAFFFNPSLVPKVLNSNLASIGLRDIGGILMSPVFAFIAATRLRYLEDKYNLEVRLEGPPTEESIVLMQTNTHVQWLQLSRDAIKLEVLRYLDEKHFNGICDMMFKSLKSLSKARGVTNIITQ</sequence>
<dbReference type="EMBL" id="JAIHNG010000079">
    <property type="protein sequence ID" value="KAI5961277.1"/>
    <property type="molecule type" value="Genomic_DNA"/>
</dbReference>
<name>A0AAD5FZL3_9ASCO</name>
<evidence type="ECO:0000313" key="1">
    <source>
        <dbReference type="EMBL" id="KAI5961277.1"/>
    </source>
</evidence>
<comment type="caution">
    <text evidence="1">The sequence shown here is derived from an EMBL/GenBank/DDBJ whole genome shotgun (WGS) entry which is preliminary data.</text>
</comment>
<organism evidence="1 2">
    <name type="scientific">Candida theae</name>
    <dbReference type="NCBI Taxonomy" id="1198502"/>
    <lineage>
        <taxon>Eukaryota</taxon>
        <taxon>Fungi</taxon>
        <taxon>Dikarya</taxon>
        <taxon>Ascomycota</taxon>
        <taxon>Saccharomycotina</taxon>
        <taxon>Pichiomycetes</taxon>
        <taxon>Debaryomycetaceae</taxon>
        <taxon>Candida/Lodderomyces clade</taxon>
        <taxon>Candida</taxon>
    </lineage>
</organism>
<reference evidence="1 2" key="1">
    <citation type="journal article" date="2022" name="DNA Res.">
        <title>Genome analysis of five recently described species of the CUG-Ser clade uncovers Candida theae as a new hybrid lineage with pathogenic potential in the Candida parapsilosis species complex.</title>
        <authorList>
            <person name="Mixao V."/>
            <person name="Del Olmo V."/>
            <person name="Hegedusova E."/>
            <person name="Saus E."/>
            <person name="Pryszcz L."/>
            <person name="Cillingova A."/>
            <person name="Nosek J."/>
            <person name="Gabaldon T."/>
        </authorList>
    </citation>
    <scope>NUCLEOTIDE SEQUENCE [LARGE SCALE GENOMIC DNA]</scope>
    <source>
        <strain evidence="1 2">CBS 12239</strain>
    </source>
</reference>
<evidence type="ECO:0000313" key="2">
    <source>
        <dbReference type="Proteomes" id="UP001204833"/>
    </source>
</evidence>
<dbReference type="RefSeq" id="XP_051609706.1">
    <property type="nucleotide sequence ID" value="XM_051751033.1"/>
</dbReference>
<protein>
    <submittedName>
        <fullName evidence="1">Uncharacterized protein</fullName>
    </submittedName>
</protein>